<evidence type="ECO:0000313" key="1">
    <source>
        <dbReference type="EMBL" id="KAI2386711.1"/>
    </source>
</evidence>
<keyword evidence="1" id="KW-0808">Transferase</keyword>
<gene>
    <name evidence="1" type="primary">UBC6</name>
    <name evidence="1" type="ORF">LOY88_003432</name>
</gene>
<accession>A0ACB8UWG7</accession>
<keyword evidence="1" id="KW-0012">Acyltransferase</keyword>
<organism evidence="1">
    <name type="scientific">Ophidiomyces ophidiicola</name>
    <dbReference type="NCBI Taxonomy" id="1387563"/>
    <lineage>
        <taxon>Eukaryota</taxon>
        <taxon>Fungi</taxon>
        <taxon>Dikarya</taxon>
        <taxon>Ascomycota</taxon>
        <taxon>Pezizomycotina</taxon>
        <taxon>Eurotiomycetes</taxon>
        <taxon>Eurotiomycetidae</taxon>
        <taxon>Onygenales</taxon>
        <taxon>Onygenaceae</taxon>
        <taxon>Ophidiomyces</taxon>
    </lineage>
</organism>
<sequence>MATKAATKRLTREYQNIQKNPPPFIIAHPSESNILEWHYVLTGPPQTPYENGQYWGTLIFPPDYPFAPPAIRMHTPSGRFQPSSRLCLSISDFHPKSFNPAWEVSTILIGLMSFMTSEEMTTGSVSASDAERRLLAARSRWWNSTGGGSHGRAVPGVTTTIKGIGNVKAGDGGRKFRAEWPELDDENWTWMRDHRIDAVTGQVQPDPSPAAASSASQTASASCSPETAALRRRPAGSTVGLGAVVEGGHVVARDVGQSWLRRHKVWIGVLMVLGYALLTRLFDDIRV</sequence>
<name>A0ACB8UWG7_9EURO</name>
<dbReference type="EMBL" id="JALBCA010000045">
    <property type="protein sequence ID" value="KAI2386711.1"/>
    <property type="molecule type" value="Genomic_DNA"/>
</dbReference>
<proteinExistence type="predicted"/>
<dbReference type="EC" id="2.3.2.23" evidence="1"/>
<comment type="caution">
    <text evidence="1">The sequence shown here is derived from an EMBL/GenBank/DDBJ whole genome shotgun (WGS) entry which is preliminary data.</text>
</comment>
<protein>
    <submittedName>
        <fullName evidence="1">Ubiquitin-conjugating enzyme E2 6</fullName>
        <ecNumber evidence="1">2.3.2.23</ecNumber>
    </submittedName>
</protein>
<reference evidence="1" key="1">
    <citation type="journal article" date="2022" name="bioRxiv">
        <title>Population genetic analysis of Ophidiomyces ophidiicola, the causative agent of snake fungal disease, indicates recent introductions to the USA.</title>
        <authorList>
            <person name="Ladner J.T."/>
            <person name="Palmer J.M."/>
            <person name="Ettinger C.L."/>
            <person name="Stajich J.E."/>
            <person name="Farrell T.M."/>
            <person name="Glorioso B.M."/>
            <person name="Lawson B."/>
            <person name="Price S.J."/>
            <person name="Stengle A.G."/>
            <person name="Grear D.A."/>
            <person name="Lorch J.M."/>
        </authorList>
    </citation>
    <scope>NUCLEOTIDE SEQUENCE</scope>
    <source>
        <strain evidence="1">NWHC 24266-5</strain>
    </source>
</reference>